<comment type="caution">
    <text evidence="9">The sequence shown here is derived from an EMBL/GenBank/DDBJ whole genome shotgun (WGS) entry which is preliminary data.</text>
</comment>
<dbReference type="Pfam" id="PF07980">
    <property type="entry name" value="SusD_RagB"/>
    <property type="match status" value="1"/>
</dbReference>
<feature type="signal peptide" evidence="6">
    <location>
        <begin position="1"/>
        <end position="21"/>
    </location>
</feature>
<organism evidence="9 10">
    <name type="scientific">Flavihumibacter stibioxidans</name>
    <dbReference type="NCBI Taxonomy" id="1834163"/>
    <lineage>
        <taxon>Bacteria</taxon>
        <taxon>Pseudomonadati</taxon>
        <taxon>Bacteroidota</taxon>
        <taxon>Chitinophagia</taxon>
        <taxon>Chitinophagales</taxon>
        <taxon>Chitinophagaceae</taxon>
        <taxon>Flavihumibacter</taxon>
    </lineage>
</organism>
<evidence type="ECO:0000256" key="4">
    <source>
        <dbReference type="ARBA" id="ARBA00023136"/>
    </source>
</evidence>
<protein>
    <recommendedName>
        <fullName evidence="11">RagB/SusD family nutrient uptake outer membrane protein</fullName>
    </recommendedName>
</protein>
<evidence type="ECO:0000256" key="6">
    <source>
        <dbReference type="SAM" id="SignalP"/>
    </source>
</evidence>
<keyword evidence="5" id="KW-0998">Cell outer membrane</keyword>
<feature type="chain" id="PRO_5046541271" description="RagB/SusD family nutrient uptake outer membrane protein" evidence="6">
    <location>
        <begin position="22"/>
        <end position="580"/>
    </location>
</feature>
<accession>A0ABR7M540</accession>
<evidence type="ECO:0000256" key="1">
    <source>
        <dbReference type="ARBA" id="ARBA00004442"/>
    </source>
</evidence>
<evidence type="ECO:0000259" key="7">
    <source>
        <dbReference type="Pfam" id="PF07980"/>
    </source>
</evidence>
<dbReference type="SUPFAM" id="SSF48452">
    <property type="entry name" value="TPR-like"/>
    <property type="match status" value="1"/>
</dbReference>
<evidence type="ECO:0000256" key="3">
    <source>
        <dbReference type="ARBA" id="ARBA00022729"/>
    </source>
</evidence>
<feature type="domain" description="SusD-like N-terminal" evidence="8">
    <location>
        <begin position="96"/>
        <end position="178"/>
    </location>
</feature>
<dbReference type="InterPro" id="IPR011990">
    <property type="entry name" value="TPR-like_helical_dom_sf"/>
</dbReference>
<reference evidence="9 10" key="1">
    <citation type="submission" date="2016-07" db="EMBL/GenBank/DDBJ databases">
        <title>Genome analysis of Flavihumibacter stibioxidans YS-17.</title>
        <authorList>
            <person name="Shi K."/>
            <person name="Han Y."/>
            <person name="Wang G."/>
        </authorList>
    </citation>
    <scope>NUCLEOTIDE SEQUENCE [LARGE SCALE GENOMIC DNA]</scope>
    <source>
        <strain evidence="9 10">YS-17</strain>
    </source>
</reference>
<feature type="domain" description="RagB/SusD" evidence="7">
    <location>
        <begin position="275"/>
        <end position="580"/>
    </location>
</feature>
<dbReference type="InterPro" id="IPR033985">
    <property type="entry name" value="SusD-like_N"/>
</dbReference>
<dbReference type="EMBL" id="MBUA01000001">
    <property type="protein sequence ID" value="MBC6490126.1"/>
    <property type="molecule type" value="Genomic_DNA"/>
</dbReference>
<keyword evidence="10" id="KW-1185">Reference proteome</keyword>
<evidence type="ECO:0000256" key="5">
    <source>
        <dbReference type="ARBA" id="ARBA00023237"/>
    </source>
</evidence>
<dbReference type="Proteomes" id="UP000765802">
    <property type="component" value="Unassembled WGS sequence"/>
</dbReference>
<keyword evidence="4" id="KW-0472">Membrane</keyword>
<proteinExistence type="inferred from homology"/>
<dbReference type="RefSeq" id="WP_187255450.1">
    <property type="nucleotide sequence ID" value="NZ_JBHULF010000006.1"/>
</dbReference>
<evidence type="ECO:0000313" key="9">
    <source>
        <dbReference type="EMBL" id="MBC6490126.1"/>
    </source>
</evidence>
<comment type="similarity">
    <text evidence="2">Belongs to the SusD family.</text>
</comment>
<dbReference type="PROSITE" id="PS51257">
    <property type="entry name" value="PROKAR_LIPOPROTEIN"/>
    <property type="match status" value="1"/>
</dbReference>
<evidence type="ECO:0000313" key="10">
    <source>
        <dbReference type="Proteomes" id="UP000765802"/>
    </source>
</evidence>
<evidence type="ECO:0000259" key="8">
    <source>
        <dbReference type="Pfam" id="PF14322"/>
    </source>
</evidence>
<evidence type="ECO:0000256" key="2">
    <source>
        <dbReference type="ARBA" id="ARBA00006275"/>
    </source>
</evidence>
<gene>
    <name evidence="9" type="ORF">BC349_04040</name>
</gene>
<comment type="subcellular location">
    <subcellularLocation>
        <location evidence="1">Cell outer membrane</location>
    </subcellularLocation>
</comment>
<sequence>MINKKLIFISLFSLSSISLMVACNKDFLDQSTTGLLTEEQAQSKKGAQQFLIGSYAALKGSGWEGGGSNWVYGSIVGGEANKGSDAGDQANIVPIQQYVPLPTNNYFNIKWQALYEGIARTNSTIRILNNLTTNDITDADKTQMIAEARFLRGYYHFEAKKMWNKIPYVDETINISNLKVPNTTDAWPLIMEDLDFARKNLLVDPGAVGRINKWGADAMYAKALLFQGKYTEARPIFTDIIQNGRTSGNLKYALAPAFHDLFNADRETDPAVRAETVFAFEASINDGSGGANANYDHILNFPYNGGPGGCCGFFQPSFEFVNSFRTNALGLPLLDGSYNVGTNQVKNDMGLEATDPFTTDQGNLDPRLDWTVGRRGIPYLDWGPHPGKSWIRDQGNGGPYAPKKMAYYKAQERKQTDVTNWTSGLTSTNYKILRFADVLLMAAEAEIDGGGSLEKAREYVNLVRARAAKPGTEVPDADANYVIGLYNTPWVDAATAKAAVRFERKLELGMEGHRFFDLVRWGIADVALNAFLNYEKPKLSAGYGSATFVKGKNEYFPIPQTQIDLHSSGGASTLEQNPGY</sequence>
<dbReference type="Pfam" id="PF14322">
    <property type="entry name" value="SusD-like_3"/>
    <property type="match status" value="1"/>
</dbReference>
<keyword evidence="3 6" id="KW-0732">Signal</keyword>
<dbReference type="InterPro" id="IPR012944">
    <property type="entry name" value="SusD_RagB_dom"/>
</dbReference>
<name>A0ABR7M540_9BACT</name>
<dbReference type="Gene3D" id="1.25.40.390">
    <property type="match status" value="1"/>
</dbReference>
<evidence type="ECO:0008006" key="11">
    <source>
        <dbReference type="Google" id="ProtNLM"/>
    </source>
</evidence>